<dbReference type="GeneID" id="7843894"/>
<evidence type="ECO:0000313" key="3">
    <source>
        <dbReference type="Proteomes" id="UP000009168"/>
    </source>
</evidence>
<feature type="region of interest" description="Disordered" evidence="1">
    <location>
        <begin position="409"/>
        <end position="457"/>
    </location>
</feature>
<name>Q22MM3_TETTS</name>
<evidence type="ECO:0000256" key="1">
    <source>
        <dbReference type="SAM" id="MobiDB-lite"/>
    </source>
</evidence>
<dbReference type="RefSeq" id="XP_976997.2">
    <property type="nucleotide sequence ID" value="XM_971904.2"/>
</dbReference>
<dbReference type="EMBL" id="GG662720">
    <property type="protein sequence ID" value="EAR86594.2"/>
    <property type="molecule type" value="Genomic_DNA"/>
</dbReference>
<evidence type="ECO:0000313" key="2">
    <source>
        <dbReference type="EMBL" id="EAR86594.2"/>
    </source>
</evidence>
<proteinExistence type="predicted"/>
<sequence length="1954" mass="230165">MNLTPQPRKSKWYERARPSTVFGNQSVSPIRTSKENNHIYESNSHLIQNSNASEILSSSIHSVQNFNQDFIIPQSINLSQINQISNNNSQNNSMLQSQSILFKSQNLQSQLDKSRLQKTPDQLKTAKRGLRSISDIDDKQSTKKKPISISQIRRNRLLDLVVTKNYELVRMATLKQAFRQIKKNYNKYQIYTIAFNKLHRVIRIHPFEMMSFALKKIQFYEPDTHQTLLKYSKKKPISEKIQITVTQYDEEKGRLANRCNEDLQQYLNLYETPQQKIPSKQFIKAFGCMKIASIQQLIEDKQFKQKAIFFIKLASQYSSCTRIPLIEQNGYSARKTQSKSPITTSRAVEKTNTQINSSNNLIPSIVNQQKWRPSTQVLARINKSLLGSSILLDKKGSIFIDPLKKQKEQNNIQISEQSSQSEQNDQSSTPLSSMSSTRFVLQSNQDSQQDSYQNSENKKLKFQLKKASPQQILQETFRKSSNRNDKQFSRILSEFYYKKMSQYFIAIKNYQRVCTSPIKSSYVPSNKFTTNNSNLSPNSKLLERSFEQRKSFQFNSPSFKNCNSSYNNSHQNNLDTANFHRISLNPVQFLRQAEEAGIRQTVSYLENNNTRNQLFESIDLNKQFSQNTVVWRPFQQEQDSIVEQQLVSVQSPITNNLNQMRNQFFQVQKVEEQEESHKVKQIEQKKDKKPLIYEEKNQIRNEVQEELRNRRISKGMDRLIETLLKKKEMKMIKYIDIYVKYELVCYMASRVVNSVRIRNLVGAFMKISSYGNSKFNKKEKIDRMFYHLDCQLHQKKRSAFFQIQRAAIDNKALQTQVRSLLIFIQNKEYQNKKTAFNNLRSLYTVSRNFVKGKFSQYHFLAMKLQDVFRKIAERKKRECLNSLYKLNMQLENCNNKKNFLLKKVFCNLIKTRIQQAFSQIQISSKQIYLANARKRAAILTINSLLRNKQKHYLKSAFLSLNQEQQIQKNKEIIKKLSESGAKKYEQSKSLNNKAIAYRIQGVLQKLFQNRKQDAFRKLFQIKQKRNDLQQKRLGKLSEIFVKIFNNRQQKLQSDAFNQIKWACKNTFVKRRLAASLFSNFFQKKLKENVNFAITYLKSNRLVDAYQSKQRKIQSKSFYLMLSVKLKAVFDNRKKQNISYGFTYIKNEIKKQKLIQNMSELINKIILRDGVEILKQNDKKIQTIQKAVKNMQKMKDFTEKENFNFFWNKLLRIKQIDKQNANKMLVIFMVLQNIFNKQKRNALFSIQKQSKNAEIRQKASRKLGFKLFMLERRLLVDSFIKIKQYSEAKTKTIRRLVSILRVPYYNLIKQSFETIRDYDLDTYQDIKQSNQFVAQQIQTFIEQDNRYVSPLSKREIMQQQNELNQVDPTLQQANRSSFSQIQNYQQQGMQQIIPSPSTDRTIKLNTSTPFRLSTIKIQQPILISQEEMAQRLRQRYSYLANILNRKSKLGLKRLIQNAFEQINLVSQQRSSLMQIVSNISIRQQQEYLSYAFNQMKELSSQKRKAQQFVSKLAKILKNGILLPNYLHFINILKENQMSKIYVETYQNLEISQAKKRAIQASQKQGEIQVMNEVLQSMNDLNNKQKQLYTRVVYLVENAALEAKKQAFKQLKLINYSTKLDKFASVLNKFQQQNQIYNLSCALNQIRQVGNIYYKSKALTIFCLKLQLISSKKILQQKYEGLFSISEYSASVLEKRNYKEIKRNALGKILTKQRQKHLFQSFFLWRKMTKEYNMKKSLEQESVNNDLYFEVMSFLNQRKSFEIAIDSELKKIQNTAFKMPLLESDKKNTFKGLSSSKKETNLVNSNFKLNSAYKENDRSRSIKTQSSSLNVTSFYPESSGQNQNEKKYDSGDYIMDSYHIQLQSQKKQLYNQFINPSKVFSPQENEIDNNNNYLNNNLQFIPSGIPIIEEDDDHQTNQLTNQNANNLKSFDEQHIDKINAEKVNDFSFTEQEHCKY</sequence>
<gene>
    <name evidence="2" type="ORF">TTHERM_00034960</name>
</gene>
<dbReference type="InParanoid" id="Q22MM3"/>
<feature type="compositionally biased region" description="Polar residues" evidence="1">
    <location>
        <begin position="112"/>
        <end position="122"/>
    </location>
</feature>
<reference evidence="3" key="1">
    <citation type="journal article" date="2006" name="PLoS Biol.">
        <title>Macronuclear genome sequence of the ciliate Tetrahymena thermophila, a model eukaryote.</title>
        <authorList>
            <person name="Eisen J.A."/>
            <person name="Coyne R.S."/>
            <person name="Wu M."/>
            <person name="Wu D."/>
            <person name="Thiagarajan M."/>
            <person name="Wortman J.R."/>
            <person name="Badger J.H."/>
            <person name="Ren Q."/>
            <person name="Amedeo P."/>
            <person name="Jones K.M."/>
            <person name="Tallon L.J."/>
            <person name="Delcher A.L."/>
            <person name="Salzberg S.L."/>
            <person name="Silva J.C."/>
            <person name="Haas B.J."/>
            <person name="Majoros W.H."/>
            <person name="Farzad M."/>
            <person name="Carlton J.M."/>
            <person name="Smith R.K. Jr."/>
            <person name="Garg J."/>
            <person name="Pearlman R.E."/>
            <person name="Karrer K.M."/>
            <person name="Sun L."/>
            <person name="Manning G."/>
            <person name="Elde N.C."/>
            <person name="Turkewitz A.P."/>
            <person name="Asai D.J."/>
            <person name="Wilkes D.E."/>
            <person name="Wang Y."/>
            <person name="Cai H."/>
            <person name="Collins K."/>
            <person name="Stewart B.A."/>
            <person name="Lee S.R."/>
            <person name="Wilamowska K."/>
            <person name="Weinberg Z."/>
            <person name="Ruzzo W.L."/>
            <person name="Wloga D."/>
            <person name="Gaertig J."/>
            <person name="Frankel J."/>
            <person name="Tsao C.-C."/>
            <person name="Gorovsky M.A."/>
            <person name="Keeling P.J."/>
            <person name="Waller R.F."/>
            <person name="Patron N.J."/>
            <person name="Cherry J.M."/>
            <person name="Stover N.A."/>
            <person name="Krieger C.J."/>
            <person name="del Toro C."/>
            <person name="Ryder H.F."/>
            <person name="Williamson S.C."/>
            <person name="Barbeau R.A."/>
            <person name="Hamilton E.P."/>
            <person name="Orias E."/>
        </authorList>
    </citation>
    <scope>NUCLEOTIDE SEQUENCE [LARGE SCALE GENOMIC DNA]</scope>
    <source>
        <strain evidence="3">SB210</strain>
    </source>
</reference>
<feature type="region of interest" description="Disordered" evidence="1">
    <location>
        <begin position="112"/>
        <end position="139"/>
    </location>
</feature>
<dbReference type="KEGG" id="tet:TTHERM_00034960"/>
<keyword evidence="3" id="KW-1185">Reference proteome</keyword>
<dbReference type="HOGENOM" id="CLU_233245_0_0_1"/>
<feature type="compositionally biased region" description="Low complexity" evidence="1">
    <location>
        <begin position="409"/>
        <end position="455"/>
    </location>
</feature>
<organism evidence="2 3">
    <name type="scientific">Tetrahymena thermophila (strain SB210)</name>
    <dbReference type="NCBI Taxonomy" id="312017"/>
    <lineage>
        <taxon>Eukaryota</taxon>
        <taxon>Sar</taxon>
        <taxon>Alveolata</taxon>
        <taxon>Ciliophora</taxon>
        <taxon>Intramacronucleata</taxon>
        <taxon>Oligohymenophorea</taxon>
        <taxon>Hymenostomatida</taxon>
        <taxon>Tetrahymenina</taxon>
        <taxon>Tetrahymenidae</taxon>
        <taxon>Tetrahymena</taxon>
    </lineage>
</organism>
<protein>
    <submittedName>
        <fullName evidence="2">Uncharacterized protein</fullName>
    </submittedName>
</protein>
<accession>Q22MM3</accession>
<dbReference type="Proteomes" id="UP000009168">
    <property type="component" value="Unassembled WGS sequence"/>
</dbReference>